<sequence length="567" mass="64182">MHSSVGFVERLRWRLNVLGNKFAQYRLTTNETAVVDTEYGKVKGVKRITMYDVPYYSFEGIPYAKPPVGELRFKAPERPEPWNGVLDCLNAKDSAVQLHLITNTAEGSEDCLYLNVYAKDLKSDKPRPVMIWIHGGGFVVGEANRDWYGPEYFMEKDIILVTIQYRLGVFGFLTLTTPELDIPGNAGLKDQVLALKWVKNNIANFGGDPNCITVFGESAGAASTHYLSIIEQTKGLFHRAILMSGTAIASWANNGQERHAYPLAKLAGYNGEHDEKHVLEYLKKCKATDLVQLEEKVLSTVELQRHIMFPFAPCIEPYDTPQCVISKSPRELMKTAWSNSMPMLTGHTSAEGLVIQPFINANPSCLNELNTCRSFVPYEVVDEADIAENAAKLKKIHADSAELSADEYMEINGYFLFHFPLHRVLLSRLTNASSAPTYLYRFDYDSEKLPYPYRIWRFGRGVKGVSHADELAYLFSHAMANAAPKDSPEYRTIQRMVGIWTQFAATGNPNDNQVQGLESLTWEPVRSAEPAYKCLNIREELEIINWPEMEKVKVWASTFDRKKDLLF</sequence>
<evidence type="ECO:0000256" key="1">
    <source>
        <dbReference type="ARBA" id="ARBA00005964"/>
    </source>
</evidence>
<feature type="domain" description="Carboxylesterase type B" evidence="7">
    <location>
        <begin position="32"/>
        <end position="554"/>
    </location>
</feature>
<keyword evidence="5" id="KW-0325">Glycoprotein</keyword>
<evidence type="ECO:0000259" key="7">
    <source>
        <dbReference type="Pfam" id="PF00135"/>
    </source>
</evidence>
<reference evidence="8" key="2">
    <citation type="journal article" date="2015" name="Gigascience">
        <title>Reconstructing a comprehensive transcriptome assembly of a white-pupal translocated strain of the pest fruit fly Bactrocera cucurbitae.</title>
        <authorList>
            <person name="Sim S.B."/>
            <person name="Calla B."/>
            <person name="Hall B."/>
            <person name="DeRego T."/>
            <person name="Geib S.M."/>
        </authorList>
    </citation>
    <scope>NUCLEOTIDE SEQUENCE</scope>
</reference>
<dbReference type="SMR" id="A0A0A1WYG3"/>
<name>A0A0A1WYG3_ZEUCU</name>
<comment type="similarity">
    <text evidence="1 6">Belongs to the type-B carboxylesterase/lipase family.</text>
</comment>
<dbReference type="EC" id="3.1.1.-" evidence="6"/>
<dbReference type="PANTHER" id="PTHR43142">
    <property type="entry name" value="CARBOXYLIC ESTER HYDROLASE"/>
    <property type="match status" value="1"/>
</dbReference>
<dbReference type="Gene3D" id="3.40.50.1820">
    <property type="entry name" value="alpha/beta hydrolase"/>
    <property type="match status" value="1"/>
</dbReference>
<dbReference type="PANTHER" id="PTHR43142:SF1">
    <property type="entry name" value="CARBOXYLIC ESTER HYDROLASE"/>
    <property type="match status" value="1"/>
</dbReference>
<keyword evidence="2" id="KW-0719">Serine esterase</keyword>
<organism evidence="8">
    <name type="scientific">Zeugodacus cucurbitae</name>
    <name type="common">Melon fruit fly</name>
    <name type="synonym">Bactrocera cucurbitae</name>
    <dbReference type="NCBI Taxonomy" id="28588"/>
    <lineage>
        <taxon>Eukaryota</taxon>
        <taxon>Metazoa</taxon>
        <taxon>Ecdysozoa</taxon>
        <taxon>Arthropoda</taxon>
        <taxon>Hexapoda</taxon>
        <taxon>Insecta</taxon>
        <taxon>Pterygota</taxon>
        <taxon>Neoptera</taxon>
        <taxon>Endopterygota</taxon>
        <taxon>Diptera</taxon>
        <taxon>Brachycera</taxon>
        <taxon>Muscomorpha</taxon>
        <taxon>Tephritoidea</taxon>
        <taxon>Tephritidae</taxon>
        <taxon>Zeugodacus</taxon>
        <taxon>Zeugodacus</taxon>
    </lineage>
</organism>
<keyword evidence="3 6" id="KW-0378">Hydrolase</keyword>
<dbReference type="InterPro" id="IPR029058">
    <property type="entry name" value="AB_hydrolase_fold"/>
</dbReference>
<dbReference type="OrthoDB" id="19653at2759"/>
<evidence type="ECO:0000256" key="2">
    <source>
        <dbReference type="ARBA" id="ARBA00022487"/>
    </source>
</evidence>
<dbReference type="Pfam" id="PF00135">
    <property type="entry name" value="COesterase"/>
    <property type="match status" value="1"/>
</dbReference>
<dbReference type="SUPFAM" id="SSF53474">
    <property type="entry name" value="alpha/beta-Hydrolases"/>
    <property type="match status" value="1"/>
</dbReference>
<dbReference type="FunFam" id="3.40.50.1820:FF:000092">
    <property type="entry name" value="Carboxylic ester hydrolase"/>
    <property type="match status" value="1"/>
</dbReference>
<dbReference type="InterPro" id="IPR002018">
    <property type="entry name" value="CarbesteraseB"/>
</dbReference>
<evidence type="ECO:0000256" key="4">
    <source>
        <dbReference type="ARBA" id="ARBA00023157"/>
    </source>
</evidence>
<reference evidence="8" key="1">
    <citation type="submission" date="2014-11" db="EMBL/GenBank/DDBJ databases">
        <authorList>
            <person name="Geib S."/>
        </authorList>
    </citation>
    <scope>NUCLEOTIDE SEQUENCE</scope>
</reference>
<dbReference type="AlphaFoldDB" id="A0A0A1WYG3"/>
<dbReference type="ESTHER" id="baccu-a0a0a1wyg3">
    <property type="family name" value="Carb_B_Arthropoda"/>
</dbReference>
<dbReference type="PROSITE" id="PS00122">
    <property type="entry name" value="CARBOXYLESTERASE_B_1"/>
    <property type="match status" value="1"/>
</dbReference>
<evidence type="ECO:0000313" key="8">
    <source>
        <dbReference type="EMBL" id="JAD04114.1"/>
    </source>
</evidence>
<accession>A0A0A1WYG3</accession>
<dbReference type="InterPro" id="IPR019826">
    <property type="entry name" value="Carboxylesterase_B_AS"/>
</dbReference>
<evidence type="ECO:0000256" key="3">
    <source>
        <dbReference type="ARBA" id="ARBA00022801"/>
    </source>
</evidence>
<evidence type="ECO:0000256" key="6">
    <source>
        <dbReference type="RuleBase" id="RU361235"/>
    </source>
</evidence>
<evidence type="ECO:0000256" key="5">
    <source>
        <dbReference type="ARBA" id="ARBA00023180"/>
    </source>
</evidence>
<dbReference type="GO" id="GO:0052689">
    <property type="term" value="F:carboxylic ester hydrolase activity"/>
    <property type="evidence" value="ECO:0007669"/>
    <property type="project" value="UniProtKB-KW"/>
</dbReference>
<dbReference type="EMBL" id="GBXI01010178">
    <property type="protein sequence ID" value="JAD04114.1"/>
    <property type="molecule type" value="Transcribed_RNA"/>
</dbReference>
<keyword evidence="4" id="KW-1015">Disulfide bond</keyword>
<proteinExistence type="inferred from homology"/>
<protein>
    <recommendedName>
        <fullName evidence="6">Carboxylic ester hydrolase</fullName>
        <ecNumber evidence="6">3.1.1.-</ecNumber>
    </recommendedName>
</protein>
<gene>
    <name evidence="8" type="primary">B1_17</name>
    <name evidence="8" type="ORF">g.47715</name>
</gene>